<gene>
    <name evidence="2" type="ORF">GCM10010885_01610</name>
</gene>
<protein>
    <submittedName>
        <fullName evidence="2">RNHCP domain-containing protein</fullName>
    </submittedName>
</protein>
<comment type="caution">
    <text evidence="2">The sequence shown here is derived from an EMBL/GenBank/DDBJ whole genome shotgun (WGS) entry which is preliminary data.</text>
</comment>
<dbReference type="InterPro" id="IPR024439">
    <property type="entry name" value="RNHCP"/>
</dbReference>
<name>A0A917K0C2_9BACL</name>
<feature type="domain" description="RNHCP" evidence="1">
    <location>
        <begin position="11"/>
        <end position="91"/>
    </location>
</feature>
<sequence length="109" mass="12312">MCAKRFTVRNEGFICAKCGREVPPAKGTCRNHCPFCLFSLHVDVFPGDRAADCGGLMRPVEVIRHPRKGFQVVHRCERCGHTSRNILLLEDPVCPDDLERALTIMTCRE</sequence>
<dbReference type="Proteomes" id="UP000637695">
    <property type="component" value="Unassembled WGS sequence"/>
</dbReference>
<evidence type="ECO:0000313" key="3">
    <source>
        <dbReference type="Proteomes" id="UP000637695"/>
    </source>
</evidence>
<dbReference type="AlphaFoldDB" id="A0A917K0C2"/>
<dbReference type="EMBL" id="BMOY01000002">
    <property type="protein sequence ID" value="GGI95632.1"/>
    <property type="molecule type" value="Genomic_DNA"/>
</dbReference>
<reference evidence="2" key="1">
    <citation type="journal article" date="2014" name="Int. J. Syst. Evol. Microbiol.">
        <title>Complete genome sequence of Corynebacterium casei LMG S-19264T (=DSM 44701T), isolated from a smear-ripened cheese.</title>
        <authorList>
            <consortium name="US DOE Joint Genome Institute (JGI-PGF)"/>
            <person name="Walter F."/>
            <person name="Albersmeier A."/>
            <person name="Kalinowski J."/>
            <person name="Ruckert C."/>
        </authorList>
    </citation>
    <scope>NUCLEOTIDE SEQUENCE</scope>
    <source>
        <strain evidence="2">JCM 18487</strain>
    </source>
</reference>
<organism evidence="2 3">
    <name type="scientific">Alicyclobacillus cellulosilyticus</name>
    <dbReference type="NCBI Taxonomy" id="1003997"/>
    <lineage>
        <taxon>Bacteria</taxon>
        <taxon>Bacillati</taxon>
        <taxon>Bacillota</taxon>
        <taxon>Bacilli</taxon>
        <taxon>Bacillales</taxon>
        <taxon>Alicyclobacillaceae</taxon>
        <taxon>Alicyclobacillus</taxon>
    </lineage>
</organism>
<keyword evidence="3" id="KW-1185">Reference proteome</keyword>
<dbReference type="Pfam" id="PF12647">
    <property type="entry name" value="RNHCP"/>
    <property type="match status" value="1"/>
</dbReference>
<evidence type="ECO:0000259" key="1">
    <source>
        <dbReference type="Pfam" id="PF12647"/>
    </source>
</evidence>
<accession>A0A917K0C2</accession>
<reference evidence="2" key="2">
    <citation type="submission" date="2020-09" db="EMBL/GenBank/DDBJ databases">
        <authorList>
            <person name="Sun Q."/>
            <person name="Ohkuma M."/>
        </authorList>
    </citation>
    <scope>NUCLEOTIDE SEQUENCE</scope>
    <source>
        <strain evidence="2">JCM 18487</strain>
    </source>
</reference>
<proteinExistence type="predicted"/>
<dbReference type="RefSeq" id="WP_188880578.1">
    <property type="nucleotide sequence ID" value="NZ_BMOY01000002.1"/>
</dbReference>
<evidence type="ECO:0000313" key="2">
    <source>
        <dbReference type="EMBL" id="GGI95632.1"/>
    </source>
</evidence>